<evidence type="ECO:0000313" key="16">
    <source>
        <dbReference type="EMBL" id="GCB82606.1"/>
    </source>
</evidence>
<dbReference type="Proteomes" id="UP000288216">
    <property type="component" value="Unassembled WGS sequence"/>
</dbReference>
<feature type="compositionally biased region" description="Polar residues" evidence="14">
    <location>
        <begin position="105"/>
        <end position="125"/>
    </location>
</feature>
<sequence length="125" mass="13995">QESNHHHWREGNLSSSARCDVCKKSCSSSEMLSGIRCEWCGTTVHADCYSSLTPECNFGRLQNMILPPNCVRVYARNFNNFQCFRISENAQMEQVANYGDDENGDTGNYASYKDTQSASTTDSGK</sequence>
<dbReference type="InterPro" id="IPR002219">
    <property type="entry name" value="PKC_DAG/PE"/>
</dbReference>
<keyword evidence="4" id="KW-0808">Transferase</keyword>
<keyword evidence="17" id="KW-1185">Reference proteome</keyword>
<organism evidence="16 17">
    <name type="scientific">Scyliorhinus torazame</name>
    <name type="common">Cloudy catshark</name>
    <name type="synonym">Catulus torazame</name>
    <dbReference type="NCBI Taxonomy" id="75743"/>
    <lineage>
        <taxon>Eukaryota</taxon>
        <taxon>Metazoa</taxon>
        <taxon>Chordata</taxon>
        <taxon>Craniata</taxon>
        <taxon>Vertebrata</taxon>
        <taxon>Chondrichthyes</taxon>
        <taxon>Elasmobranchii</taxon>
        <taxon>Galeomorphii</taxon>
        <taxon>Galeoidea</taxon>
        <taxon>Carcharhiniformes</taxon>
        <taxon>Scyliorhinidae</taxon>
        <taxon>Scyliorhinus</taxon>
    </lineage>
</organism>
<dbReference type="InterPro" id="IPR046349">
    <property type="entry name" value="C1-like_sf"/>
</dbReference>
<evidence type="ECO:0000256" key="7">
    <source>
        <dbReference type="ARBA" id="ARBA00022741"/>
    </source>
</evidence>
<evidence type="ECO:0000256" key="13">
    <source>
        <dbReference type="ARBA" id="ARBA00060536"/>
    </source>
</evidence>
<dbReference type="PROSITE" id="PS00479">
    <property type="entry name" value="ZF_DAG_PE_1"/>
    <property type="match status" value="1"/>
</dbReference>
<reference evidence="16 17" key="1">
    <citation type="journal article" date="2018" name="Nat. Ecol. Evol.">
        <title>Shark genomes provide insights into elasmobranch evolution and the origin of vertebrates.</title>
        <authorList>
            <person name="Hara Y"/>
            <person name="Yamaguchi K"/>
            <person name="Onimaru K"/>
            <person name="Kadota M"/>
            <person name="Koyanagi M"/>
            <person name="Keeley SD"/>
            <person name="Tatsumi K"/>
            <person name="Tanaka K"/>
            <person name="Motone F"/>
            <person name="Kageyama Y"/>
            <person name="Nozu R"/>
            <person name="Adachi N"/>
            <person name="Nishimura O"/>
            <person name="Nakagawa R"/>
            <person name="Tanegashima C"/>
            <person name="Kiyatake I"/>
            <person name="Matsumoto R"/>
            <person name="Murakumo K"/>
            <person name="Nishida K"/>
            <person name="Terakita A"/>
            <person name="Kuratani S"/>
            <person name="Sato K"/>
            <person name="Hyodo S Kuraku.S."/>
        </authorList>
    </citation>
    <scope>NUCLEOTIDE SEQUENCE [LARGE SCALE GENOMIC DNA]</scope>
</reference>
<protein>
    <recommendedName>
        <fullName evidence="3">diacylglycerol kinase (ATP)</fullName>
        <ecNumber evidence="3">2.7.1.107</ecNumber>
    </recommendedName>
</protein>
<dbReference type="SMART" id="SM00109">
    <property type="entry name" value="C1"/>
    <property type="match status" value="1"/>
</dbReference>
<evidence type="ECO:0000256" key="14">
    <source>
        <dbReference type="SAM" id="MobiDB-lite"/>
    </source>
</evidence>
<dbReference type="Gene3D" id="3.30.60.20">
    <property type="match status" value="1"/>
</dbReference>
<evidence type="ECO:0000256" key="11">
    <source>
        <dbReference type="ARBA" id="ARBA00022840"/>
    </source>
</evidence>
<keyword evidence="8" id="KW-0863">Zinc-finger</keyword>
<dbReference type="GO" id="GO:0016020">
    <property type="term" value="C:membrane"/>
    <property type="evidence" value="ECO:0007669"/>
    <property type="project" value="UniProtKB-SubCell"/>
</dbReference>
<proteinExistence type="inferred from homology"/>
<dbReference type="Pfam" id="PF00130">
    <property type="entry name" value="C1_1"/>
    <property type="match status" value="1"/>
</dbReference>
<dbReference type="STRING" id="75743.A0A401QB74"/>
<keyword evidence="5" id="KW-0479">Metal-binding</keyword>
<gene>
    <name evidence="16" type="ORF">scyTo_0022369</name>
</gene>
<dbReference type="FunFam" id="3.30.60.20:FF:000002">
    <property type="entry name" value="Diacylglycerol kinase"/>
    <property type="match status" value="1"/>
</dbReference>
<evidence type="ECO:0000256" key="4">
    <source>
        <dbReference type="ARBA" id="ARBA00022679"/>
    </source>
</evidence>
<comment type="pathway">
    <text evidence="13">Glycerolipid metabolism.</text>
</comment>
<dbReference type="GO" id="GO:0005524">
    <property type="term" value="F:ATP binding"/>
    <property type="evidence" value="ECO:0007669"/>
    <property type="project" value="UniProtKB-KW"/>
</dbReference>
<keyword evidence="6" id="KW-0677">Repeat</keyword>
<dbReference type="EC" id="2.7.1.107" evidence="3"/>
<dbReference type="PANTHER" id="PTHR11255">
    <property type="entry name" value="DIACYLGLYCEROL KINASE"/>
    <property type="match status" value="1"/>
</dbReference>
<feature type="domain" description="Phorbol-ester/DAG-type" evidence="15">
    <location>
        <begin position="5"/>
        <end position="56"/>
    </location>
</feature>
<feature type="region of interest" description="Disordered" evidence="14">
    <location>
        <begin position="95"/>
        <end position="125"/>
    </location>
</feature>
<dbReference type="PANTHER" id="PTHR11255:SF54">
    <property type="entry name" value="DIACYLGLYCEROL KINASE THETA"/>
    <property type="match status" value="1"/>
</dbReference>
<evidence type="ECO:0000256" key="12">
    <source>
        <dbReference type="ARBA" id="ARBA00023371"/>
    </source>
</evidence>
<accession>A0A401QB74</accession>
<keyword evidence="10" id="KW-0862">Zinc</keyword>
<evidence type="ECO:0000259" key="15">
    <source>
        <dbReference type="PROSITE" id="PS50081"/>
    </source>
</evidence>
<evidence type="ECO:0000256" key="9">
    <source>
        <dbReference type="ARBA" id="ARBA00022777"/>
    </source>
</evidence>
<evidence type="ECO:0000256" key="10">
    <source>
        <dbReference type="ARBA" id="ARBA00022833"/>
    </source>
</evidence>
<dbReference type="PROSITE" id="PS50081">
    <property type="entry name" value="ZF_DAG_PE_2"/>
    <property type="match status" value="1"/>
</dbReference>
<keyword evidence="11" id="KW-0067">ATP-binding</keyword>
<dbReference type="AlphaFoldDB" id="A0A401QB74"/>
<name>A0A401QB74_SCYTO</name>
<dbReference type="SUPFAM" id="SSF57889">
    <property type="entry name" value="Cysteine-rich domain"/>
    <property type="match status" value="1"/>
</dbReference>
<evidence type="ECO:0000313" key="17">
    <source>
        <dbReference type="Proteomes" id="UP000288216"/>
    </source>
</evidence>
<dbReference type="GO" id="GO:0008270">
    <property type="term" value="F:zinc ion binding"/>
    <property type="evidence" value="ECO:0007669"/>
    <property type="project" value="UniProtKB-KW"/>
</dbReference>
<comment type="similarity">
    <text evidence="2">Belongs to the eukaryotic diacylglycerol kinase family.</text>
</comment>
<feature type="non-terminal residue" evidence="16">
    <location>
        <position position="1"/>
    </location>
</feature>
<evidence type="ECO:0000256" key="5">
    <source>
        <dbReference type="ARBA" id="ARBA00022723"/>
    </source>
</evidence>
<evidence type="ECO:0000256" key="1">
    <source>
        <dbReference type="ARBA" id="ARBA00005175"/>
    </source>
</evidence>
<keyword evidence="9" id="KW-0418">Kinase</keyword>
<keyword evidence="7" id="KW-0547">Nucleotide-binding</keyword>
<dbReference type="GO" id="GO:0004143">
    <property type="term" value="F:ATP-dependent diacylglycerol kinase activity"/>
    <property type="evidence" value="ECO:0007669"/>
    <property type="project" value="UniProtKB-EC"/>
</dbReference>
<comment type="catalytic activity">
    <reaction evidence="12">
        <text>1,2-di-(9Z-octadecenoyl)-sn-glycerol + ATP = 1,2-di-(9Z-octadecenoyl)-sn-glycero-3-phosphate + ADP + H(+)</text>
        <dbReference type="Rhea" id="RHEA:40327"/>
        <dbReference type="ChEBI" id="CHEBI:15378"/>
        <dbReference type="ChEBI" id="CHEBI:30616"/>
        <dbReference type="ChEBI" id="CHEBI:52333"/>
        <dbReference type="ChEBI" id="CHEBI:74546"/>
        <dbReference type="ChEBI" id="CHEBI:456216"/>
    </reaction>
    <physiologicalReaction direction="left-to-right" evidence="12">
        <dbReference type="Rhea" id="RHEA:40328"/>
    </physiologicalReaction>
</comment>
<dbReference type="CDD" id="cd20854">
    <property type="entry name" value="C1_DGKtheta_typeV_rpt3"/>
    <property type="match status" value="1"/>
</dbReference>
<dbReference type="GO" id="GO:0007165">
    <property type="term" value="P:signal transduction"/>
    <property type="evidence" value="ECO:0007669"/>
    <property type="project" value="InterPro"/>
</dbReference>
<evidence type="ECO:0000256" key="8">
    <source>
        <dbReference type="ARBA" id="ARBA00022771"/>
    </source>
</evidence>
<comment type="caution">
    <text evidence="16">The sequence shown here is derived from an EMBL/GenBank/DDBJ whole genome shotgun (WGS) entry which is preliminary data.</text>
</comment>
<evidence type="ECO:0000256" key="3">
    <source>
        <dbReference type="ARBA" id="ARBA00012133"/>
    </source>
</evidence>
<comment type="pathway">
    <text evidence="1">Lipid metabolism; glycerolipid metabolism.</text>
</comment>
<dbReference type="OrthoDB" id="242257at2759"/>
<dbReference type="EMBL" id="BFAA01022276">
    <property type="protein sequence ID" value="GCB82606.1"/>
    <property type="molecule type" value="Genomic_DNA"/>
</dbReference>
<dbReference type="InterPro" id="IPR037607">
    <property type="entry name" value="DGK"/>
</dbReference>
<evidence type="ECO:0000256" key="6">
    <source>
        <dbReference type="ARBA" id="ARBA00022737"/>
    </source>
</evidence>
<evidence type="ECO:0000256" key="2">
    <source>
        <dbReference type="ARBA" id="ARBA00009280"/>
    </source>
</evidence>